<dbReference type="EMBL" id="JAJMLW010000001">
    <property type="protein sequence ID" value="MCI2241113.1"/>
    <property type="molecule type" value="Genomic_DNA"/>
</dbReference>
<dbReference type="Gene3D" id="3.40.960.10">
    <property type="entry name" value="VSR Endonuclease"/>
    <property type="match status" value="1"/>
</dbReference>
<name>A0ABS9WE26_9ACTN</name>
<dbReference type="RefSeq" id="WP_242162946.1">
    <property type="nucleotide sequence ID" value="NZ_JAJMLW010000001.1"/>
</dbReference>
<dbReference type="Proteomes" id="UP001430755">
    <property type="component" value="Unassembled WGS sequence"/>
</dbReference>
<organism evidence="1 2">
    <name type="scientific">Adlercreutzia faecimuris</name>
    <dbReference type="NCBI Taxonomy" id="2897341"/>
    <lineage>
        <taxon>Bacteria</taxon>
        <taxon>Bacillati</taxon>
        <taxon>Actinomycetota</taxon>
        <taxon>Coriobacteriia</taxon>
        <taxon>Eggerthellales</taxon>
        <taxon>Eggerthellaceae</taxon>
        <taxon>Adlercreutzia</taxon>
    </lineage>
</organism>
<protein>
    <recommendedName>
        <fullName evidence="3">DUF559 domain-containing protein</fullName>
    </recommendedName>
</protein>
<comment type="caution">
    <text evidence="1">The sequence shown here is derived from an EMBL/GenBank/DDBJ whole genome shotgun (WGS) entry which is preliminary data.</text>
</comment>
<evidence type="ECO:0008006" key="3">
    <source>
        <dbReference type="Google" id="ProtNLM"/>
    </source>
</evidence>
<proteinExistence type="predicted"/>
<accession>A0ABS9WE26</accession>
<keyword evidence="2" id="KW-1185">Reference proteome</keyword>
<reference evidence="1" key="1">
    <citation type="submission" date="2021-11" db="EMBL/GenBank/DDBJ databases">
        <title>A Novel Adlercreutzia Species, isolated from a Allomyrina dichotoma larva feces.</title>
        <authorList>
            <person name="Suh M.K."/>
        </authorList>
    </citation>
    <scope>NUCLEOTIDE SEQUENCE</scope>
    <source>
        <strain evidence="1">JBNU-10</strain>
    </source>
</reference>
<gene>
    <name evidence="1" type="ORF">LPT13_01945</name>
</gene>
<sequence>MSVFLTHQSALAFWRWQREFDHRRPVPVKAERYLGKEPTRAEVRDAARLALPGGSEVHVAVPEGAARVNAQGIKYHRWSRASCRGSYMRVGESVYVSSPEMLFLQMAGTLCVEHLIELGYELCGAFCYSAVDGGRRSCEPVTTPSALAHFVGDATGAHGAVKARSAAVHVLAATRSPREVHSCMLLSLPCYLGGYGLREPEPNGLIVYDKAAFRRYRGGHLSCDLLWRDARFAVEYESDEFHAGGEAYVADSRRRNKLRSLGYDVVTLTNDEMKDPMAMDGLAKSVARALEQRLRPAWGDYEDRKRRLRRLLLSPRARADAAHLSFPASGWGL</sequence>
<evidence type="ECO:0000313" key="1">
    <source>
        <dbReference type="EMBL" id="MCI2241113.1"/>
    </source>
</evidence>
<evidence type="ECO:0000313" key="2">
    <source>
        <dbReference type="Proteomes" id="UP001430755"/>
    </source>
</evidence>